<dbReference type="KEGG" id="scs:Sta7437_4390"/>
<dbReference type="eggNOG" id="COG2067">
    <property type="taxonomic scope" value="Bacteria"/>
</dbReference>
<proteinExistence type="predicted"/>
<evidence type="ECO:0000313" key="4">
    <source>
        <dbReference type="Proteomes" id="UP000010473"/>
    </source>
</evidence>
<evidence type="ECO:0000256" key="2">
    <source>
        <dbReference type="SAM" id="SignalP"/>
    </source>
</evidence>
<feature type="chain" id="PRO_5003938241" evidence="2">
    <location>
        <begin position="23"/>
        <end position="620"/>
    </location>
</feature>
<keyword evidence="2" id="KW-0732">Signal</keyword>
<gene>
    <name evidence="3" type="ordered locus">Sta7437_4390</name>
</gene>
<dbReference type="AlphaFoldDB" id="K9Y0M7"/>
<dbReference type="STRING" id="111780.Sta7437_4390"/>
<organism evidence="3 4">
    <name type="scientific">Stanieria cyanosphaera (strain ATCC 29371 / PCC 7437)</name>
    <dbReference type="NCBI Taxonomy" id="111780"/>
    <lineage>
        <taxon>Bacteria</taxon>
        <taxon>Bacillati</taxon>
        <taxon>Cyanobacteriota</taxon>
        <taxon>Cyanophyceae</taxon>
        <taxon>Pleurocapsales</taxon>
        <taxon>Dermocarpellaceae</taxon>
        <taxon>Stanieria</taxon>
    </lineage>
</organism>
<reference evidence="4" key="1">
    <citation type="journal article" date="2013" name="Proc. Natl. Acad. Sci. U.S.A.">
        <title>Improving the coverage of the cyanobacterial phylum using diversity-driven genome sequencing.</title>
        <authorList>
            <person name="Shih P.M."/>
            <person name="Wu D."/>
            <person name="Latifi A."/>
            <person name="Axen S.D."/>
            <person name="Fewer D.P."/>
            <person name="Talla E."/>
            <person name="Calteau A."/>
            <person name="Cai F."/>
            <person name="Tandeau de Marsac N."/>
            <person name="Rippka R."/>
            <person name="Herdman M."/>
            <person name="Sivonen K."/>
            <person name="Coursin T."/>
            <person name="Laurent T."/>
            <person name="Goodwin L."/>
            <person name="Nolan M."/>
            <person name="Davenport K.W."/>
            <person name="Han C.S."/>
            <person name="Rubin E.M."/>
            <person name="Eisen J.A."/>
            <person name="Woyke T."/>
            <person name="Gugger M."/>
            <person name="Kerfeld C.A."/>
        </authorList>
    </citation>
    <scope>NUCLEOTIDE SEQUENCE [LARGE SCALE GENOMIC DNA]</scope>
    <source>
        <strain evidence="4">ATCC 29371 / PCC 7437</strain>
    </source>
</reference>
<dbReference type="SUPFAM" id="SSF56935">
    <property type="entry name" value="Porins"/>
    <property type="match status" value="1"/>
</dbReference>
<feature type="signal peptide" evidence="2">
    <location>
        <begin position="1"/>
        <end position="22"/>
    </location>
</feature>
<dbReference type="EMBL" id="CP003653">
    <property type="protein sequence ID" value="AFZ37859.1"/>
    <property type="molecule type" value="Genomic_DNA"/>
</dbReference>
<name>K9Y0M7_STAC7</name>
<sequence length="620" mass="68128">MRFIFFLLCNVTILVVAGVSLAGEVSSPTLNTEVDPSSEKSEIKSSQDTQFTFTVSPLVNQLFTQPISRHLQQGEVVINFDSRLFFLPDLVPDNGIDDSDTASNYNTGFSWGISDELELTLQFQHVDSSSPARQGNFTSERTEDNEAALELKQKLWQNASGTQSLSGVFSASWGTRGFRLTGGGTTTEVNNRNIYTAVHLPFTATVDRRWQFTVSPTLAFFNEENAEFFQRLPNDDSSFGTVLGLAGAVSYTISPKLTLWGDVFLPLTGNNSISRESGEPDDAIAYNAGLRYFVNPRLALDVYASNTFGSIAPLSLTADRDLMALGTNIVFMPDLFAVNRRQPDRFNSQSQVDNTPITTDGLAFFDGGTLSSGQFLFNLQGGSQGLLTSLRYGVLKDFEAGIYLDYISGETDESEQGLSAKIRLLNQAENQPLTASLATTIGIGNQVLTNFANNDRQDFDRRNLNKEIPLFYPGADDGLQGKEFIFTLSLPLHYQFQNDAAVWLTPMVGYLQRKGTELIGFNVGGSIPLGKEFSVLGEIGANFAGDGNAFIGNSLQNEIPWNIGVRWQPLSLFGLESSNDNSNPQLELYLTNRVGFSTWHQLRVRDQNETAIGLGLSLPF</sequence>
<dbReference type="Proteomes" id="UP000010473">
    <property type="component" value="Chromosome"/>
</dbReference>
<accession>K9Y0M7</accession>
<keyword evidence="4" id="KW-1185">Reference proteome</keyword>
<dbReference type="HOGENOM" id="CLU_023981_0_0_3"/>
<evidence type="ECO:0000313" key="3">
    <source>
        <dbReference type="EMBL" id="AFZ37859.1"/>
    </source>
</evidence>
<protein>
    <submittedName>
        <fullName evidence="3">Uncharacterized protein</fullName>
    </submittedName>
</protein>
<dbReference type="OrthoDB" id="499755at2"/>
<evidence type="ECO:0000256" key="1">
    <source>
        <dbReference type="SAM" id="MobiDB-lite"/>
    </source>
</evidence>
<feature type="region of interest" description="Disordered" evidence="1">
    <location>
        <begin position="28"/>
        <end position="48"/>
    </location>
</feature>